<keyword evidence="7" id="KW-0067">ATP-binding</keyword>
<dbReference type="InterPro" id="IPR027417">
    <property type="entry name" value="P-loop_NTPase"/>
</dbReference>
<evidence type="ECO:0000256" key="2">
    <source>
        <dbReference type="ARBA" id="ARBA00004953"/>
    </source>
</evidence>
<dbReference type="OrthoDB" id="9764035at2"/>
<organism evidence="12 13">
    <name type="scientific">Cognatiyoonia koreensis</name>
    <dbReference type="NCBI Taxonomy" id="364200"/>
    <lineage>
        <taxon>Bacteria</taxon>
        <taxon>Pseudomonadati</taxon>
        <taxon>Pseudomonadota</taxon>
        <taxon>Alphaproteobacteria</taxon>
        <taxon>Rhodobacterales</taxon>
        <taxon>Paracoccaceae</taxon>
        <taxon>Cognatiyoonia</taxon>
    </lineage>
</organism>
<keyword evidence="5" id="KW-0436">Ligase</keyword>
<dbReference type="PROSITE" id="PS51274">
    <property type="entry name" value="GATASE_COBBQ"/>
    <property type="match status" value="1"/>
</dbReference>
<dbReference type="Pfam" id="PF01656">
    <property type="entry name" value="CbiA"/>
    <property type="match status" value="1"/>
</dbReference>
<keyword evidence="4" id="KW-0169">Cobalamin biosynthesis</keyword>
<dbReference type="SUPFAM" id="SSF52540">
    <property type="entry name" value="P-loop containing nucleoside triphosphate hydrolases"/>
    <property type="match status" value="1"/>
</dbReference>
<comment type="pathway">
    <text evidence="2">Cofactor biosynthesis; adenosylcobalamin biosynthesis.</text>
</comment>
<keyword evidence="6" id="KW-0547">Nucleotide-binding</keyword>
<evidence type="ECO:0000256" key="7">
    <source>
        <dbReference type="ARBA" id="ARBA00022840"/>
    </source>
</evidence>
<name>A0A1I0PJ42_9RHOB</name>
<keyword evidence="13" id="KW-1185">Reference proteome</keyword>
<feature type="domain" description="CobB/CobQ-like glutamine amidotransferase" evidence="11">
    <location>
        <begin position="232"/>
        <end position="412"/>
    </location>
</feature>
<dbReference type="InterPro" id="IPR011698">
    <property type="entry name" value="GATase_3"/>
</dbReference>
<evidence type="ECO:0000313" key="13">
    <source>
        <dbReference type="Proteomes" id="UP000199167"/>
    </source>
</evidence>
<dbReference type="Gene3D" id="3.40.50.880">
    <property type="match status" value="1"/>
</dbReference>
<protein>
    <submittedName>
        <fullName evidence="12">Cobyrinic acid a,c-diamide synthase</fullName>
    </submittedName>
</protein>
<dbReference type="STRING" id="364200.SAMN04488515_1234"/>
<keyword evidence="8" id="KW-0460">Magnesium</keyword>
<dbReference type="RefSeq" id="WP_089991554.1">
    <property type="nucleotide sequence ID" value="NZ_FOIZ01000001.1"/>
</dbReference>
<comment type="cofactor">
    <cofactor evidence="1">
        <name>Mg(2+)</name>
        <dbReference type="ChEBI" id="CHEBI:18420"/>
    </cofactor>
</comment>
<evidence type="ECO:0000256" key="1">
    <source>
        <dbReference type="ARBA" id="ARBA00001946"/>
    </source>
</evidence>
<proteinExistence type="inferred from homology"/>
<dbReference type="InterPro" id="IPR002586">
    <property type="entry name" value="CobQ/CobB/MinD/ParA_Nub-bd_dom"/>
</dbReference>
<dbReference type="PANTHER" id="PTHR43873">
    <property type="entry name" value="COBYRINATE A,C-DIAMIDE SYNTHASE"/>
    <property type="match status" value="1"/>
</dbReference>
<dbReference type="GO" id="GO:0042242">
    <property type="term" value="F:cobyrinic acid a,c-diamide synthase activity"/>
    <property type="evidence" value="ECO:0007669"/>
    <property type="project" value="InterPro"/>
</dbReference>
<evidence type="ECO:0000313" key="12">
    <source>
        <dbReference type="EMBL" id="SEW13797.1"/>
    </source>
</evidence>
<evidence type="ECO:0000256" key="3">
    <source>
        <dbReference type="ARBA" id="ARBA00006205"/>
    </source>
</evidence>
<comment type="similarity">
    <text evidence="3">Belongs to the CobB/CobQ family. CobQ subfamily.</text>
</comment>
<dbReference type="Pfam" id="PF07685">
    <property type="entry name" value="GATase_3"/>
    <property type="match status" value="1"/>
</dbReference>
<evidence type="ECO:0000259" key="10">
    <source>
        <dbReference type="Pfam" id="PF01656"/>
    </source>
</evidence>
<dbReference type="Proteomes" id="UP000199167">
    <property type="component" value="Unassembled WGS sequence"/>
</dbReference>
<feature type="domain" description="CobQ/CobB/MinD/ParA nucleotide binding" evidence="10">
    <location>
        <begin position="4"/>
        <end position="179"/>
    </location>
</feature>
<dbReference type="InterPro" id="IPR029062">
    <property type="entry name" value="Class_I_gatase-like"/>
</dbReference>
<dbReference type="NCBIfam" id="NF002204">
    <property type="entry name" value="PRK01077.1"/>
    <property type="match status" value="1"/>
</dbReference>
<reference evidence="12 13" key="1">
    <citation type="submission" date="2016-10" db="EMBL/GenBank/DDBJ databases">
        <authorList>
            <person name="de Groot N.N."/>
        </authorList>
    </citation>
    <scope>NUCLEOTIDE SEQUENCE [LARGE SCALE GENOMIC DNA]</scope>
    <source>
        <strain evidence="12 13">DSM 17925</strain>
    </source>
</reference>
<evidence type="ECO:0000256" key="5">
    <source>
        <dbReference type="ARBA" id="ARBA00022598"/>
    </source>
</evidence>
<evidence type="ECO:0000256" key="4">
    <source>
        <dbReference type="ARBA" id="ARBA00022573"/>
    </source>
</evidence>
<evidence type="ECO:0000256" key="8">
    <source>
        <dbReference type="ARBA" id="ARBA00022842"/>
    </source>
</evidence>
<dbReference type="GO" id="GO:0005524">
    <property type="term" value="F:ATP binding"/>
    <property type="evidence" value="ECO:0007669"/>
    <property type="project" value="UniProtKB-KW"/>
</dbReference>
<dbReference type="GO" id="GO:0009236">
    <property type="term" value="P:cobalamin biosynthetic process"/>
    <property type="evidence" value="ECO:0007669"/>
    <property type="project" value="UniProtKB-KW"/>
</dbReference>
<dbReference type="PANTHER" id="PTHR43873:SF1">
    <property type="entry name" value="COBYRINATE A,C-DIAMIDE SYNTHASE"/>
    <property type="match status" value="1"/>
</dbReference>
<evidence type="ECO:0000256" key="6">
    <source>
        <dbReference type="ARBA" id="ARBA00022741"/>
    </source>
</evidence>
<gene>
    <name evidence="12" type="ORF">SAMN04488515_1234</name>
</gene>
<dbReference type="NCBIfam" id="TIGR00379">
    <property type="entry name" value="cobB"/>
    <property type="match status" value="1"/>
</dbReference>
<sequence>MSFLIAAPASGSGKTTVTLGILRALTRTGIAVRGAKSGPDYIDPHFHAAATGQPCLNLDAWAMSPARIRSLAQGDTPLIVEAAMGLFDGAANGEGSAATLAGILDIPVVLVIDVARMSQSIKAVIHGFSTVDPATRVAGVILNNAGSARHADMLRAALPDTNIIGIVPRDPALHHPSRHLGLVQAQEHTDLGSFLDRAADLITTHCNLAALPALIAPSGTPQTPPDPPAQIIAIAQDAAFAFCYPHLLHDWQNAGATLQLFSPLNNDPAPQADLIYLPGGYPELHAGTLATNHTFLQSIKDAAATTQIYGECGGYMVLGKTLTDANGESHAMAGLLDLETSFAKPRRHLGYRQLQATTGPFAGNWRGHEFHYATTLRANGTPLFTAQDAAGAARDPMGLIAGKVCGSFAHIIDRVR</sequence>
<keyword evidence="9" id="KW-0315">Glutamine amidotransferase</keyword>
<evidence type="ECO:0000259" key="11">
    <source>
        <dbReference type="Pfam" id="PF07685"/>
    </source>
</evidence>
<dbReference type="Gene3D" id="3.40.50.300">
    <property type="entry name" value="P-loop containing nucleotide triphosphate hydrolases"/>
    <property type="match status" value="1"/>
</dbReference>
<accession>A0A1I0PJ42</accession>
<dbReference type="EMBL" id="FOIZ01000001">
    <property type="protein sequence ID" value="SEW13797.1"/>
    <property type="molecule type" value="Genomic_DNA"/>
</dbReference>
<evidence type="ECO:0000256" key="9">
    <source>
        <dbReference type="ARBA" id="ARBA00022962"/>
    </source>
</evidence>
<dbReference type="SUPFAM" id="SSF52317">
    <property type="entry name" value="Class I glutamine amidotransferase-like"/>
    <property type="match status" value="1"/>
</dbReference>
<dbReference type="AlphaFoldDB" id="A0A1I0PJ42"/>
<dbReference type="InterPro" id="IPR004484">
    <property type="entry name" value="CbiA/CobB_synth"/>
</dbReference>